<evidence type="ECO:0000313" key="5">
    <source>
        <dbReference type="Proteomes" id="UP000028931"/>
    </source>
</evidence>
<sequence>MNKLYKHININQKLPFAVKPDHSIILSDAGNIPTLRWPNGSWCIEANIWILELYDRGLSRSDRGGSLLSYATNISHLIRYCDAQNTKFLDLTDLQFNFFVKTLLGQRRADGTKLRTQNTVKNIAKNCVDFIDFLSREFHSPSRLTIAVIEQTIFTPDGSKLIRNSKTHSAIPPMTRVEERFPINSETIKCLRLAAAADASASPYVRSRRRVMIRCFEMLGARRAEVGQLRVRDVRAAVQTQHLRVVTLKGGVRRSINPAAEDPGRFREIPISQADLKLLTDYIEYVRAPLARRLKTTHDYLFLNERTGNPLTPNAFTAEIQHIAKLGKILDPVSPHLFRHRFITKIFVAEILRQKADSLEDFKQAILETESLKRKIQELTGHRRVASLERYIHLAWEEAMAISKTSPKFKTLTEIDAIREQATALLANLTEKRPSKETKALLDLLLSFEALL</sequence>
<name>A0A077FJV3_9PSED</name>
<protein>
    <submittedName>
        <fullName evidence="4">Integrase family protein</fullName>
    </submittedName>
</protein>
<dbReference type="OrthoDB" id="8533280at2"/>
<keyword evidence="1" id="KW-0229">DNA integration</keyword>
<feature type="domain" description="Tyr recombinase" evidence="3">
    <location>
        <begin position="178"/>
        <end position="404"/>
    </location>
</feature>
<dbReference type="GO" id="GO:0003677">
    <property type="term" value="F:DNA binding"/>
    <property type="evidence" value="ECO:0007669"/>
    <property type="project" value="InterPro"/>
</dbReference>
<evidence type="ECO:0000259" key="3">
    <source>
        <dbReference type="PROSITE" id="PS51898"/>
    </source>
</evidence>
<reference evidence="4 5" key="1">
    <citation type="submission" date="2014-07" db="EMBL/GenBank/DDBJ databases">
        <authorList>
            <person name="Lee K."/>
            <person name="Lim J.Y."/>
            <person name="Hwang I."/>
        </authorList>
    </citation>
    <scope>NUCLEOTIDE SEQUENCE [LARGE SCALE GENOMIC DNA]</scope>
    <source>
        <strain evidence="4 5">KL28</strain>
    </source>
</reference>
<dbReference type="PANTHER" id="PTHR30349:SF64">
    <property type="entry name" value="PROPHAGE INTEGRASE INTD-RELATED"/>
    <property type="match status" value="1"/>
</dbReference>
<dbReference type="SUPFAM" id="SSF56349">
    <property type="entry name" value="DNA breaking-rejoining enzymes"/>
    <property type="match status" value="1"/>
</dbReference>
<dbReference type="AlphaFoldDB" id="A0A077FJV3"/>
<keyword evidence="2" id="KW-0233">DNA recombination</keyword>
<proteinExistence type="predicted"/>
<dbReference type="Gene3D" id="1.10.443.10">
    <property type="entry name" value="Intergrase catalytic core"/>
    <property type="match status" value="1"/>
</dbReference>
<dbReference type="eggNOG" id="COG4974">
    <property type="taxonomic scope" value="Bacteria"/>
</dbReference>
<dbReference type="EMBL" id="CP009048">
    <property type="protein sequence ID" value="AIL63566.1"/>
    <property type="molecule type" value="Genomic_DNA"/>
</dbReference>
<dbReference type="GO" id="GO:0006310">
    <property type="term" value="P:DNA recombination"/>
    <property type="evidence" value="ECO:0007669"/>
    <property type="project" value="UniProtKB-KW"/>
</dbReference>
<accession>A0A077FJV3</accession>
<dbReference type="HOGENOM" id="CLU_043394_0_0_6"/>
<evidence type="ECO:0000256" key="2">
    <source>
        <dbReference type="ARBA" id="ARBA00023172"/>
    </source>
</evidence>
<dbReference type="InterPro" id="IPR050090">
    <property type="entry name" value="Tyrosine_recombinase_XerCD"/>
</dbReference>
<evidence type="ECO:0000256" key="1">
    <source>
        <dbReference type="ARBA" id="ARBA00022908"/>
    </source>
</evidence>
<dbReference type="InterPro" id="IPR002104">
    <property type="entry name" value="Integrase_catalytic"/>
</dbReference>
<dbReference type="Proteomes" id="UP000028931">
    <property type="component" value="Chromosome"/>
</dbReference>
<dbReference type="InterPro" id="IPR011010">
    <property type="entry name" value="DNA_brk_join_enz"/>
</dbReference>
<dbReference type="PROSITE" id="PS51898">
    <property type="entry name" value="TYR_RECOMBINASE"/>
    <property type="match status" value="1"/>
</dbReference>
<evidence type="ECO:0000313" key="4">
    <source>
        <dbReference type="EMBL" id="AIL63566.1"/>
    </source>
</evidence>
<dbReference type="PANTHER" id="PTHR30349">
    <property type="entry name" value="PHAGE INTEGRASE-RELATED"/>
    <property type="match status" value="1"/>
</dbReference>
<dbReference type="KEGG" id="palk:PSAKL28_44230"/>
<dbReference type="GO" id="GO:0015074">
    <property type="term" value="P:DNA integration"/>
    <property type="evidence" value="ECO:0007669"/>
    <property type="project" value="UniProtKB-KW"/>
</dbReference>
<gene>
    <name evidence="4" type="ORF">PSAKL28_44230</name>
</gene>
<dbReference type="Pfam" id="PF00589">
    <property type="entry name" value="Phage_integrase"/>
    <property type="match status" value="1"/>
</dbReference>
<dbReference type="CDD" id="cd00397">
    <property type="entry name" value="DNA_BRE_C"/>
    <property type="match status" value="1"/>
</dbReference>
<organism evidence="4 5">
    <name type="scientific">Pseudomonas alkylphenolica</name>
    <dbReference type="NCBI Taxonomy" id="237609"/>
    <lineage>
        <taxon>Bacteria</taxon>
        <taxon>Pseudomonadati</taxon>
        <taxon>Pseudomonadota</taxon>
        <taxon>Gammaproteobacteria</taxon>
        <taxon>Pseudomonadales</taxon>
        <taxon>Pseudomonadaceae</taxon>
        <taxon>Pseudomonas</taxon>
    </lineage>
</organism>
<dbReference type="RefSeq" id="WP_084589136.1">
    <property type="nucleotide sequence ID" value="NZ_CP009048.1"/>
</dbReference>
<dbReference type="InterPro" id="IPR013762">
    <property type="entry name" value="Integrase-like_cat_sf"/>
</dbReference>